<dbReference type="AlphaFoldDB" id="A0A7Y2H3L1"/>
<dbReference type="EMBL" id="JABDJR010000634">
    <property type="protein sequence ID" value="NNF08239.1"/>
    <property type="molecule type" value="Genomic_DNA"/>
</dbReference>
<evidence type="ECO:0000313" key="2">
    <source>
        <dbReference type="EMBL" id="NNF08239.1"/>
    </source>
</evidence>
<accession>A0A7Y2H3L1</accession>
<dbReference type="InterPro" id="IPR026444">
    <property type="entry name" value="Secre_tail"/>
</dbReference>
<keyword evidence="1" id="KW-0732">Signal</keyword>
<name>A0A7Y2H3L1_UNCEI</name>
<proteinExistence type="predicted"/>
<dbReference type="NCBIfam" id="TIGR04183">
    <property type="entry name" value="Por_Secre_tail"/>
    <property type="match status" value="1"/>
</dbReference>
<feature type="signal peptide" evidence="1">
    <location>
        <begin position="1"/>
        <end position="23"/>
    </location>
</feature>
<organism evidence="2 3">
    <name type="scientific">Eiseniibacteriota bacterium</name>
    <dbReference type="NCBI Taxonomy" id="2212470"/>
    <lineage>
        <taxon>Bacteria</taxon>
        <taxon>Candidatus Eiseniibacteriota</taxon>
    </lineage>
</organism>
<protein>
    <submittedName>
        <fullName evidence="2">T9SS type A sorting domain-containing protein</fullName>
    </submittedName>
</protein>
<gene>
    <name evidence="2" type="ORF">HKN21_15860</name>
</gene>
<reference evidence="2 3" key="1">
    <citation type="submission" date="2020-03" db="EMBL/GenBank/DDBJ databases">
        <title>Metabolic flexibility allows generalist bacteria to become dominant in a frequently disturbed ecosystem.</title>
        <authorList>
            <person name="Chen Y.-J."/>
            <person name="Leung P.M."/>
            <person name="Bay S.K."/>
            <person name="Hugenholtz P."/>
            <person name="Kessler A.J."/>
            <person name="Shelley G."/>
            <person name="Waite D.W."/>
            <person name="Cook P.L."/>
            <person name="Greening C."/>
        </authorList>
    </citation>
    <scope>NUCLEOTIDE SEQUENCE [LARGE SCALE GENOMIC DNA]</scope>
    <source>
        <strain evidence="2">SS_bin_28</strain>
    </source>
</reference>
<comment type="caution">
    <text evidence="2">The sequence shown here is derived from an EMBL/GenBank/DDBJ whole genome shotgun (WGS) entry which is preliminary data.</text>
</comment>
<evidence type="ECO:0000256" key="1">
    <source>
        <dbReference type="SAM" id="SignalP"/>
    </source>
</evidence>
<dbReference type="Gene3D" id="2.60.40.4070">
    <property type="match status" value="1"/>
</dbReference>
<dbReference type="Proteomes" id="UP000547674">
    <property type="component" value="Unassembled WGS sequence"/>
</dbReference>
<evidence type="ECO:0000313" key="3">
    <source>
        <dbReference type="Proteomes" id="UP000547674"/>
    </source>
</evidence>
<feature type="chain" id="PRO_5031320221" evidence="1">
    <location>
        <begin position="24"/>
        <end position="336"/>
    </location>
</feature>
<sequence>MRLQFLPLLLLAVMTMTPRPVEALPYLEDFTGTNGAAWPSPWVQGSAYVTDWDIQNNRARLNGQTVQVARMLLPGFSEVDVDMLMTLEFEDVDSQGIGIYCRQNGGSLQEYVPYGQGYAVFLKGGWGWPDDLGIWREINGVETQFATAYNPIVGGLQNNVRYRVRFRVTQIDPATTQLQAKVWEEGNPEPALWNVDVVDTEPLLQGTAGSFAADIYNQFGTSNIYLDDFVINSYPAGTEEAPQATVPQLLMPAPNPVRSATRLQLNLPVDTQGTVSVHDVLGRVVAFPFGTAPVAGSRSLLWQPTDQRGRTLPLGTYFLRLVTDQGPETRQFVILN</sequence>